<name>A0A0S4QUA0_9ACTN</name>
<evidence type="ECO:0000259" key="2">
    <source>
        <dbReference type="SMART" id="SM00331"/>
    </source>
</evidence>
<dbReference type="PANTHER" id="PTHR43156">
    <property type="entry name" value="STAGE II SPORULATION PROTEIN E-RELATED"/>
    <property type="match status" value="1"/>
</dbReference>
<dbReference type="Proteomes" id="UP000198802">
    <property type="component" value="Unassembled WGS sequence"/>
</dbReference>
<evidence type="ECO:0000256" key="1">
    <source>
        <dbReference type="ARBA" id="ARBA00022801"/>
    </source>
</evidence>
<dbReference type="AlphaFoldDB" id="A0A0S4QUA0"/>
<dbReference type="GO" id="GO:0016791">
    <property type="term" value="F:phosphatase activity"/>
    <property type="evidence" value="ECO:0007669"/>
    <property type="project" value="TreeGrafter"/>
</dbReference>
<dbReference type="PANTHER" id="PTHR43156:SF2">
    <property type="entry name" value="STAGE II SPORULATION PROTEIN E"/>
    <property type="match status" value="1"/>
</dbReference>
<dbReference type="InterPro" id="IPR036457">
    <property type="entry name" value="PPM-type-like_dom_sf"/>
</dbReference>
<dbReference type="EMBL" id="FAOZ01000025">
    <property type="protein sequence ID" value="CUU59207.1"/>
    <property type="molecule type" value="Genomic_DNA"/>
</dbReference>
<reference evidence="4" key="1">
    <citation type="submission" date="2015-11" db="EMBL/GenBank/DDBJ databases">
        <authorList>
            <person name="Varghese N."/>
        </authorList>
    </citation>
    <scope>NUCLEOTIDE SEQUENCE [LARGE SCALE GENOMIC DNA]</scope>
    <source>
        <strain evidence="4">DSM 45899</strain>
    </source>
</reference>
<gene>
    <name evidence="3" type="ORF">Ga0074812_12598</name>
</gene>
<dbReference type="RefSeq" id="WP_235498440.1">
    <property type="nucleotide sequence ID" value="NZ_FAOZ01000025.1"/>
</dbReference>
<evidence type="ECO:0000313" key="4">
    <source>
        <dbReference type="Proteomes" id="UP000198802"/>
    </source>
</evidence>
<dbReference type="Gene3D" id="3.60.40.10">
    <property type="entry name" value="PPM-type phosphatase domain"/>
    <property type="match status" value="1"/>
</dbReference>
<proteinExistence type="predicted"/>
<sequence>MCTATYRMLSSLLELGRLAVLEQLPALVREQAEVAGLADTRIYLVDLQGQVLRELTGHGLDAGAGGETIPVEGTLPGRVFQGIGTLPSHASASDARWVYWTPLIDGTERLGVLKARVVDGDDEALAGLGDLAALIGLLLVSKREFSDSFARLVRTRPMTIAAELQWHLTPPTSFANQDVVVGAGMEPAYEIGGDAFDYAMAAGVLHLAVFDAMGHDASAGLAANLAVATCRNQRRQGRELVEVGQAIERMLIDQFDPGRYVTAVLADLDTRSGLLSWVNHGHHPPVIIRGGRWVGILSCPPAHPLGTDLGLTTTLCQEQLEPGDRLLLYTDGVIEARDPTGREFGLTRFVDFVVRHHADGLAVPETLRRLMRALLDYHHGRLRDDATVLFAEWAGVGAA</sequence>
<feature type="domain" description="PPM-type phosphatase" evidence="2">
    <location>
        <begin position="176"/>
        <end position="393"/>
    </location>
</feature>
<dbReference type="SMART" id="SM00331">
    <property type="entry name" value="PP2C_SIG"/>
    <property type="match status" value="1"/>
</dbReference>
<dbReference type="Pfam" id="PF07228">
    <property type="entry name" value="SpoIIE"/>
    <property type="match status" value="1"/>
</dbReference>
<dbReference type="InterPro" id="IPR052016">
    <property type="entry name" value="Bact_Sigma-Reg"/>
</dbReference>
<evidence type="ECO:0000313" key="3">
    <source>
        <dbReference type="EMBL" id="CUU59207.1"/>
    </source>
</evidence>
<accession>A0A0S4QUA0</accession>
<protein>
    <submittedName>
        <fullName evidence="3">Stage II sporulation protein E (SpoIIE)</fullName>
    </submittedName>
</protein>
<keyword evidence="4" id="KW-1185">Reference proteome</keyword>
<organism evidence="3 4">
    <name type="scientific">Parafrankia irregularis</name>
    <dbReference type="NCBI Taxonomy" id="795642"/>
    <lineage>
        <taxon>Bacteria</taxon>
        <taxon>Bacillati</taxon>
        <taxon>Actinomycetota</taxon>
        <taxon>Actinomycetes</taxon>
        <taxon>Frankiales</taxon>
        <taxon>Frankiaceae</taxon>
        <taxon>Parafrankia</taxon>
    </lineage>
</organism>
<dbReference type="SUPFAM" id="SSF81606">
    <property type="entry name" value="PP2C-like"/>
    <property type="match status" value="1"/>
</dbReference>
<keyword evidence="1" id="KW-0378">Hydrolase</keyword>
<dbReference type="InterPro" id="IPR001932">
    <property type="entry name" value="PPM-type_phosphatase-like_dom"/>
</dbReference>